<proteinExistence type="predicted"/>
<organism evidence="1 2">
    <name type="scientific">Pseudomonas brassicacearum</name>
    <dbReference type="NCBI Taxonomy" id="930166"/>
    <lineage>
        <taxon>Bacteria</taxon>
        <taxon>Pseudomonadati</taxon>
        <taxon>Pseudomonadota</taxon>
        <taxon>Gammaproteobacteria</taxon>
        <taxon>Pseudomonadales</taxon>
        <taxon>Pseudomonadaceae</taxon>
        <taxon>Pseudomonas</taxon>
    </lineage>
</organism>
<evidence type="ECO:0000313" key="1">
    <source>
        <dbReference type="EMBL" id="RON42366.1"/>
    </source>
</evidence>
<evidence type="ECO:0008006" key="3">
    <source>
        <dbReference type="Google" id="ProtNLM"/>
    </source>
</evidence>
<sequence>MYLFEIFLPLTLNDGTKQPVELFARVREELLKRFGGVTAFIRSPAKGVWQQEENERAEDEIVIYEVMSESVDQLWWQTYKRALEQRFQQQELLIRTSRVDLVG</sequence>
<accession>A0A423JXD8</accession>
<gene>
    <name evidence="1" type="ORF">BK664_01940</name>
</gene>
<dbReference type="EMBL" id="MOBO01000001">
    <property type="protein sequence ID" value="RON42366.1"/>
    <property type="molecule type" value="Genomic_DNA"/>
</dbReference>
<name>A0A423JXD8_9PSED</name>
<dbReference type="RefSeq" id="WP_123364282.1">
    <property type="nucleotide sequence ID" value="NZ_MOBO01000001.1"/>
</dbReference>
<comment type="caution">
    <text evidence="1">The sequence shown here is derived from an EMBL/GenBank/DDBJ whole genome shotgun (WGS) entry which is preliminary data.</text>
</comment>
<dbReference type="Proteomes" id="UP000286351">
    <property type="component" value="Unassembled WGS sequence"/>
</dbReference>
<dbReference type="AlphaFoldDB" id="A0A423JXD8"/>
<reference evidence="1 2" key="1">
    <citation type="submission" date="2016-10" db="EMBL/GenBank/DDBJ databases">
        <title>Comparative genome analysis of multiple Pseudomonas spp. focuses on biocontrol and plant growth promoting traits.</title>
        <authorList>
            <person name="Tao X.-Y."/>
            <person name="Taylor C.G."/>
        </authorList>
    </citation>
    <scope>NUCLEOTIDE SEQUENCE [LARGE SCALE GENOMIC DNA]</scope>
    <source>
        <strain evidence="1 2">38D4</strain>
    </source>
</reference>
<protein>
    <recommendedName>
        <fullName evidence="3">DUF1330 domain-containing protein</fullName>
    </recommendedName>
</protein>
<evidence type="ECO:0000313" key="2">
    <source>
        <dbReference type="Proteomes" id="UP000286351"/>
    </source>
</evidence>